<feature type="transmembrane region" description="Helical" evidence="10">
    <location>
        <begin position="157"/>
        <end position="176"/>
    </location>
</feature>
<organism evidence="11 12">
    <name type="scientific">Metabacillus malikii</name>
    <dbReference type="NCBI Taxonomy" id="1504265"/>
    <lineage>
        <taxon>Bacteria</taxon>
        <taxon>Bacillati</taxon>
        <taxon>Bacillota</taxon>
        <taxon>Bacilli</taxon>
        <taxon>Bacillales</taxon>
        <taxon>Bacillaceae</taxon>
        <taxon>Metabacillus</taxon>
    </lineage>
</organism>
<dbReference type="PANTHER" id="PTHR32024">
    <property type="entry name" value="TRK SYSTEM POTASSIUM UPTAKE PROTEIN TRKG-RELATED"/>
    <property type="match status" value="1"/>
</dbReference>
<dbReference type="NCBIfam" id="TIGR00933">
    <property type="entry name" value="2a38"/>
    <property type="match status" value="1"/>
</dbReference>
<keyword evidence="2" id="KW-0813">Transport</keyword>
<feature type="transmembrane region" description="Helical" evidence="10">
    <location>
        <begin position="293"/>
        <end position="325"/>
    </location>
</feature>
<feature type="transmembrane region" description="Helical" evidence="10">
    <location>
        <begin position="73"/>
        <end position="97"/>
    </location>
</feature>
<comment type="caution">
    <text evidence="11">The sequence shown here is derived from an EMBL/GenBank/DDBJ whole genome shotgun (WGS) entry which is preliminary data.</text>
</comment>
<protein>
    <submittedName>
        <fullName evidence="11">Trk system potassium uptake protein TrkH</fullName>
    </submittedName>
</protein>
<evidence type="ECO:0000256" key="2">
    <source>
        <dbReference type="ARBA" id="ARBA00022448"/>
    </source>
</evidence>
<evidence type="ECO:0000256" key="6">
    <source>
        <dbReference type="ARBA" id="ARBA00022958"/>
    </source>
</evidence>
<evidence type="ECO:0000313" key="11">
    <source>
        <dbReference type="EMBL" id="MDQ0229666.1"/>
    </source>
</evidence>
<evidence type="ECO:0000313" key="12">
    <source>
        <dbReference type="Proteomes" id="UP001234495"/>
    </source>
</evidence>
<evidence type="ECO:0000256" key="9">
    <source>
        <dbReference type="ARBA" id="ARBA00023136"/>
    </source>
</evidence>
<accession>A0ABT9ZBN4</accession>
<evidence type="ECO:0000256" key="7">
    <source>
        <dbReference type="ARBA" id="ARBA00022989"/>
    </source>
</evidence>
<keyword evidence="7 10" id="KW-1133">Transmembrane helix</keyword>
<evidence type="ECO:0000256" key="8">
    <source>
        <dbReference type="ARBA" id="ARBA00023065"/>
    </source>
</evidence>
<keyword evidence="5 10" id="KW-0812">Transmembrane</keyword>
<keyword evidence="8" id="KW-0406">Ion transport</keyword>
<feature type="transmembrane region" description="Helical" evidence="10">
    <location>
        <begin position="124"/>
        <end position="145"/>
    </location>
</feature>
<keyword evidence="9 10" id="KW-0472">Membrane</keyword>
<reference evidence="11 12" key="1">
    <citation type="submission" date="2023-07" db="EMBL/GenBank/DDBJ databases">
        <title>Genomic Encyclopedia of Type Strains, Phase IV (KMG-IV): sequencing the most valuable type-strain genomes for metagenomic binning, comparative biology and taxonomic classification.</title>
        <authorList>
            <person name="Goeker M."/>
        </authorList>
    </citation>
    <scope>NUCLEOTIDE SEQUENCE [LARGE SCALE GENOMIC DNA]</scope>
    <source>
        <strain evidence="11 12">DSM 29005</strain>
    </source>
</reference>
<feature type="transmembrane region" description="Helical" evidence="10">
    <location>
        <begin position="188"/>
        <end position="211"/>
    </location>
</feature>
<dbReference type="EMBL" id="JAUSUD010000003">
    <property type="protein sequence ID" value="MDQ0229666.1"/>
    <property type="molecule type" value="Genomic_DNA"/>
</dbReference>
<feature type="transmembrane region" description="Helical" evidence="10">
    <location>
        <begin position="372"/>
        <end position="391"/>
    </location>
</feature>
<dbReference type="InterPro" id="IPR003445">
    <property type="entry name" value="Cat_transpt"/>
</dbReference>
<keyword evidence="6" id="KW-0630">Potassium</keyword>
<feature type="transmembrane region" description="Helical" evidence="10">
    <location>
        <begin position="346"/>
        <end position="366"/>
    </location>
</feature>
<comment type="subcellular location">
    <subcellularLocation>
        <location evidence="1">Cell membrane</location>
        <topology evidence="1">Multi-pass membrane protein</topology>
    </subcellularLocation>
</comment>
<evidence type="ECO:0000256" key="10">
    <source>
        <dbReference type="SAM" id="Phobius"/>
    </source>
</evidence>
<dbReference type="InterPro" id="IPR004772">
    <property type="entry name" value="TrkH"/>
</dbReference>
<evidence type="ECO:0000256" key="3">
    <source>
        <dbReference type="ARBA" id="ARBA00022475"/>
    </source>
</evidence>
<keyword evidence="12" id="KW-1185">Reference proteome</keyword>
<dbReference type="RefSeq" id="WP_307337783.1">
    <property type="nucleotide sequence ID" value="NZ_JAUSUD010000003.1"/>
</dbReference>
<feature type="transmembrane region" description="Helical" evidence="10">
    <location>
        <begin position="223"/>
        <end position="244"/>
    </location>
</feature>
<keyword evidence="3" id="KW-1003">Cell membrane</keyword>
<keyword evidence="4" id="KW-0633">Potassium transport</keyword>
<proteinExistence type="predicted"/>
<sequence length="440" mass="48328">MKTKRVVKLNPSQLLMLVFLISVGMGTILLKLPISTHTSITYLDALFTATSSMTVTGLATVDIGSTFTLTGQFIIAILIQLGGLGIMSFGIFIFMMLGKRIGMKERIVLQHAFNQTSIGGMLKLVKYVFVFSITIELVAMFILAFRWIPQYGVYRGLFYSFFHAISAFNNAGMALMPNNLMAYVGDPLVNIVVTTLIIIGGIGFTVLIDLYQKRTYKKLTLHTKMMLVGTIVINLFAMFMIFLLEYDNAKTLGELSLSEKLWASYFQAVSPRTAGFNTIDIGSLHESTLFLTVILMFIGAGSSSTGGGIKVTTAFIIFLATFAFLQGKAEITIWRRKISQDVLLKGLAITMISSIIIIVAVMILMVTEHTSFIVVLFEVVSAFSTVGLSTGITDNLSPLGKQILIILLFLGKLGPLTLIYSLTKQSHCKISYPKEDILIG</sequence>
<feature type="transmembrane region" description="Helical" evidence="10">
    <location>
        <begin position="403"/>
        <end position="422"/>
    </location>
</feature>
<evidence type="ECO:0000256" key="1">
    <source>
        <dbReference type="ARBA" id="ARBA00004651"/>
    </source>
</evidence>
<dbReference type="PANTHER" id="PTHR32024:SF1">
    <property type="entry name" value="KTR SYSTEM POTASSIUM UPTAKE PROTEIN B"/>
    <property type="match status" value="1"/>
</dbReference>
<gene>
    <name evidence="11" type="ORF">J2S19_000918</name>
</gene>
<dbReference type="Pfam" id="PF02386">
    <property type="entry name" value="TrkH"/>
    <property type="match status" value="1"/>
</dbReference>
<name>A0ABT9ZBN4_9BACI</name>
<evidence type="ECO:0000256" key="4">
    <source>
        <dbReference type="ARBA" id="ARBA00022538"/>
    </source>
</evidence>
<feature type="transmembrane region" description="Helical" evidence="10">
    <location>
        <begin position="40"/>
        <end position="61"/>
    </location>
</feature>
<feature type="transmembrane region" description="Helical" evidence="10">
    <location>
        <begin position="12"/>
        <end position="34"/>
    </location>
</feature>
<dbReference type="Proteomes" id="UP001234495">
    <property type="component" value="Unassembled WGS sequence"/>
</dbReference>
<evidence type="ECO:0000256" key="5">
    <source>
        <dbReference type="ARBA" id="ARBA00022692"/>
    </source>
</evidence>